<reference evidence="3" key="1">
    <citation type="submission" date="2022-11" db="UniProtKB">
        <authorList>
            <consortium name="WormBaseParasite"/>
        </authorList>
    </citation>
    <scope>IDENTIFICATION</scope>
</reference>
<name>A0A914I3A2_GLORO</name>
<proteinExistence type="predicted"/>
<accession>A0A914I3A2</accession>
<dbReference type="AlphaFoldDB" id="A0A914I3A2"/>
<dbReference type="Proteomes" id="UP000887572">
    <property type="component" value="Unplaced"/>
</dbReference>
<evidence type="ECO:0000313" key="3">
    <source>
        <dbReference type="WBParaSite" id="Gr19_v10_g7104.t1"/>
    </source>
</evidence>
<feature type="compositionally biased region" description="Basic and acidic residues" evidence="1">
    <location>
        <begin position="35"/>
        <end position="45"/>
    </location>
</feature>
<keyword evidence="2" id="KW-1185">Reference proteome</keyword>
<protein>
    <submittedName>
        <fullName evidence="3">Uncharacterized protein</fullName>
    </submittedName>
</protein>
<evidence type="ECO:0000256" key="1">
    <source>
        <dbReference type="SAM" id="MobiDB-lite"/>
    </source>
</evidence>
<feature type="region of interest" description="Disordered" evidence="1">
    <location>
        <begin position="26"/>
        <end position="55"/>
    </location>
</feature>
<evidence type="ECO:0000313" key="2">
    <source>
        <dbReference type="Proteomes" id="UP000887572"/>
    </source>
</evidence>
<dbReference type="WBParaSite" id="Gr19_v10_g7104.t1">
    <property type="protein sequence ID" value="Gr19_v10_g7104.t1"/>
    <property type="gene ID" value="Gr19_v10_g7104"/>
</dbReference>
<sequence length="100" mass="11078">MVVVVPISYLCLADLDGTGTDRKGQFESIAKRKNRGDSRSSRDLRGFSSFAPSINRPRGQTVREFHTAAVVAAANVRQNHHTTQHNTKLFINFPPSDCAH</sequence>
<organism evidence="2 3">
    <name type="scientific">Globodera rostochiensis</name>
    <name type="common">Golden nematode worm</name>
    <name type="synonym">Heterodera rostochiensis</name>
    <dbReference type="NCBI Taxonomy" id="31243"/>
    <lineage>
        <taxon>Eukaryota</taxon>
        <taxon>Metazoa</taxon>
        <taxon>Ecdysozoa</taxon>
        <taxon>Nematoda</taxon>
        <taxon>Chromadorea</taxon>
        <taxon>Rhabditida</taxon>
        <taxon>Tylenchina</taxon>
        <taxon>Tylenchomorpha</taxon>
        <taxon>Tylenchoidea</taxon>
        <taxon>Heteroderidae</taxon>
        <taxon>Heteroderinae</taxon>
        <taxon>Globodera</taxon>
    </lineage>
</organism>